<name>A0A2G9IB88_9LAMI</name>
<keyword evidence="2" id="KW-0540">Nuclease</keyword>
<keyword evidence="6" id="KW-0460">Magnesium</keyword>
<evidence type="ECO:0000256" key="6">
    <source>
        <dbReference type="ARBA" id="ARBA00022842"/>
    </source>
</evidence>
<evidence type="ECO:0000259" key="7">
    <source>
        <dbReference type="SMART" id="SM00479"/>
    </source>
</evidence>
<dbReference type="SMART" id="SM00479">
    <property type="entry name" value="EXOIII"/>
    <property type="match status" value="1"/>
</dbReference>
<evidence type="ECO:0000313" key="8">
    <source>
        <dbReference type="EMBL" id="PIN27012.1"/>
    </source>
</evidence>
<dbReference type="InterPro" id="IPR036397">
    <property type="entry name" value="RNaseH_sf"/>
</dbReference>
<feature type="domain" description="Exonuclease" evidence="7">
    <location>
        <begin position="10"/>
        <end position="181"/>
    </location>
</feature>
<keyword evidence="4" id="KW-0378">Hydrolase</keyword>
<dbReference type="Proteomes" id="UP000231279">
    <property type="component" value="Unassembled WGS sequence"/>
</dbReference>
<evidence type="ECO:0000313" key="9">
    <source>
        <dbReference type="Proteomes" id="UP000231279"/>
    </source>
</evidence>
<evidence type="ECO:0000256" key="1">
    <source>
        <dbReference type="ARBA" id="ARBA00001946"/>
    </source>
</evidence>
<dbReference type="SUPFAM" id="SSF53098">
    <property type="entry name" value="Ribonuclease H-like"/>
    <property type="match status" value="1"/>
</dbReference>
<dbReference type="FunFam" id="3.30.420.10:FF:000040">
    <property type="entry name" value="Exonuclease family protein"/>
    <property type="match status" value="1"/>
</dbReference>
<evidence type="ECO:0000256" key="2">
    <source>
        <dbReference type="ARBA" id="ARBA00022722"/>
    </source>
</evidence>
<dbReference type="PANTHER" id="PTHR30231">
    <property type="entry name" value="DNA POLYMERASE III SUBUNIT EPSILON"/>
    <property type="match status" value="1"/>
</dbReference>
<organism evidence="8 9">
    <name type="scientific">Handroanthus impetiginosus</name>
    <dbReference type="NCBI Taxonomy" id="429701"/>
    <lineage>
        <taxon>Eukaryota</taxon>
        <taxon>Viridiplantae</taxon>
        <taxon>Streptophyta</taxon>
        <taxon>Embryophyta</taxon>
        <taxon>Tracheophyta</taxon>
        <taxon>Spermatophyta</taxon>
        <taxon>Magnoliopsida</taxon>
        <taxon>eudicotyledons</taxon>
        <taxon>Gunneridae</taxon>
        <taxon>Pentapetalae</taxon>
        <taxon>asterids</taxon>
        <taxon>lamiids</taxon>
        <taxon>Lamiales</taxon>
        <taxon>Bignoniaceae</taxon>
        <taxon>Crescentiina</taxon>
        <taxon>Tabebuia alliance</taxon>
        <taxon>Handroanthus</taxon>
    </lineage>
</organism>
<dbReference type="GO" id="GO:0003676">
    <property type="term" value="F:nucleic acid binding"/>
    <property type="evidence" value="ECO:0007669"/>
    <property type="project" value="InterPro"/>
</dbReference>
<dbReference type="STRING" id="429701.A0A2G9IB88"/>
<dbReference type="OrthoDB" id="2018529at2759"/>
<comment type="caution">
    <text evidence="8">The sequence shown here is derived from an EMBL/GenBank/DDBJ whole genome shotgun (WGS) entry which is preliminary data.</text>
</comment>
<evidence type="ECO:0000256" key="4">
    <source>
        <dbReference type="ARBA" id="ARBA00022801"/>
    </source>
</evidence>
<protein>
    <recommendedName>
        <fullName evidence="7">Exonuclease domain-containing protein</fullName>
    </recommendedName>
</protein>
<keyword evidence="3" id="KW-0479">Metal-binding</keyword>
<gene>
    <name evidence="8" type="ORF">CDL12_00230</name>
</gene>
<proteinExistence type="predicted"/>
<dbReference type="InterPro" id="IPR012337">
    <property type="entry name" value="RNaseH-like_sf"/>
</dbReference>
<keyword evidence="9" id="KW-1185">Reference proteome</keyword>
<accession>A0A2G9IB88</accession>
<comment type="cofactor">
    <cofactor evidence="1">
        <name>Mg(2+)</name>
        <dbReference type="ChEBI" id="CHEBI:18420"/>
    </cofactor>
</comment>
<evidence type="ECO:0000256" key="3">
    <source>
        <dbReference type="ARBA" id="ARBA00022723"/>
    </source>
</evidence>
<dbReference type="CDD" id="cd06127">
    <property type="entry name" value="DEDDh"/>
    <property type="match status" value="1"/>
</dbReference>
<dbReference type="AlphaFoldDB" id="A0A2G9IB88"/>
<dbReference type="Gene3D" id="3.30.420.10">
    <property type="entry name" value="Ribonuclease H-like superfamily/Ribonuclease H"/>
    <property type="match status" value="1"/>
</dbReference>
<dbReference type="GO" id="GO:0046872">
    <property type="term" value="F:metal ion binding"/>
    <property type="evidence" value="ECO:0007669"/>
    <property type="project" value="UniProtKB-KW"/>
</dbReference>
<reference evidence="9" key="1">
    <citation type="journal article" date="2018" name="Gigascience">
        <title>Genome assembly of the Pink Ipe (Handroanthus impetiginosus, Bignoniaceae), a highly valued, ecologically keystone Neotropical timber forest tree.</title>
        <authorList>
            <person name="Silva-Junior O.B."/>
            <person name="Grattapaglia D."/>
            <person name="Novaes E."/>
            <person name="Collevatti R.G."/>
        </authorList>
    </citation>
    <scope>NUCLEOTIDE SEQUENCE [LARGE SCALE GENOMIC DNA]</scope>
    <source>
        <strain evidence="9">cv. UFG-1</strain>
    </source>
</reference>
<dbReference type="InterPro" id="IPR013520">
    <property type="entry name" value="Ribonucl_H"/>
</dbReference>
<keyword evidence="5" id="KW-0269">Exonuclease</keyword>
<dbReference type="PANTHER" id="PTHR30231:SF4">
    <property type="entry name" value="PROTEIN NEN2"/>
    <property type="match status" value="1"/>
</dbReference>
<sequence>MAVSTGYRSEIVFFDLETTRPDEGSVIVEFGATLVDPRTLVEYGSFSTLIRPADPTHISFLVDRCSGITKDALASAPTFAHIADTVYNLLHGRIWAGHNILRFDCDRIREAFVEINRPAPEPKGIIDSLQLLTQSFENRTDNMQLATLAKYFGLGKQKHRILDDVRMNIEVLKCCGGVLLLESSLPDNSGIFSKTRDFLEPHDVSIPYISVTRELDGFGSQKTQIFHRNVSLKLSCGHLNIRFGISIIVNDFGQERLSFVVDPSPRLCKILDACDHHAYELFRHSGSSSEWLPVVIRKEGFNSPTLRLRLPTVKDGEVTRLDKKIYRKDSSSSLSRFDVTYRLESLFIPGNPVDAYFSLHTYDYRQKAGIRLVAEMLILHI</sequence>
<dbReference type="GO" id="GO:0008408">
    <property type="term" value="F:3'-5' exonuclease activity"/>
    <property type="evidence" value="ECO:0007669"/>
    <property type="project" value="TreeGrafter"/>
</dbReference>
<evidence type="ECO:0000256" key="5">
    <source>
        <dbReference type="ARBA" id="ARBA00022839"/>
    </source>
</evidence>
<dbReference type="Pfam" id="PF00929">
    <property type="entry name" value="RNase_T"/>
    <property type="match status" value="1"/>
</dbReference>
<dbReference type="EMBL" id="NKXS01000019">
    <property type="protein sequence ID" value="PIN27012.1"/>
    <property type="molecule type" value="Genomic_DNA"/>
</dbReference>